<dbReference type="Pfam" id="PF05742">
    <property type="entry name" value="TANGO2"/>
    <property type="match status" value="1"/>
</dbReference>
<dbReference type="PANTHER" id="PTHR17985">
    <property type="entry name" value="SER/THR-RICH PROTEIN T10 IN DGCR REGION"/>
    <property type="match status" value="1"/>
</dbReference>
<reference evidence="3" key="2">
    <citation type="submission" date="2010-04" db="EMBL/GenBank/DDBJ databases">
        <title>Genome sequence of Salinibacter ruber M8.</title>
        <authorList>
            <consortium name="Genoscope"/>
        </authorList>
    </citation>
    <scope>NUCLEOTIDE SEQUENCE [LARGE SCALE GENOMIC DNA]</scope>
    <source>
        <strain evidence="3">M8</strain>
    </source>
</reference>
<reference evidence="2 3" key="1">
    <citation type="journal article" date="2010" name="ISME J.">
        <title>Fine-scale evolution: genomic, phenotypic and ecological differentiation in two coexisting Salinibacter ruber strains.</title>
        <authorList>
            <person name="Pena A."/>
            <person name="Teeling H."/>
            <person name="Huerta-Cepas J."/>
            <person name="Santos F."/>
            <person name="Yarza P."/>
            <person name="Brito-Echeverria J."/>
            <person name="Lucio M."/>
            <person name="Schmitt-Kopplin P."/>
            <person name="Meseguer I."/>
            <person name="Schenowitz C."/>
            <person name="Dossat C."/>
            <person name="Barbe V."/>
            <person name="Dopazo J."/>
            <person name="Rossello-Mora R."/>
            <person name="Schuler M."/>
            <person name="Glockner F.O."/>
            <person name="Amann R."/>
            <person name="Gabaldon T."/>
            <person name="Anton J."/>
        </authorList>
    </citation>
    <scope>NUCLEOTIDE SEQUENCE [LARGE SCALE GENOMIC DNA]</scope>
    <source>
        <strain evidence="2 3">M8</strain>
    </source>
</reference>
<accession>D5H9D9</accession>
<protein>
    <recommendedName>
        <fullName evidence="4">NRDE family protein</fullName>
    </recommendedName>
</protein>
<feature type="region of interest" description="Disordered" evidence="1">
    <location>
        <begin position="1"/>
        <end position="51"/>
    </location>
</feature>
<dbReference type="AlphaFoldDB" id="D5H9D9"/>
<evidence type="ECO:0000313" key="2">
    <source>
        <dbReference type="EMBL" id="CBH24644.1"/>
    </source>
</evidence>
<dbReference type="InterPro" id="IPR008551">
    <property type="entry name" value="TANGO2"/>
</dbReference>
<organism evidence="2 3">
    <name type="scientific">Salinibacter ruber (strain M8)</name>
    <dbReference type="NCBI Taxonomy" id="761659"/>
    <lineage>
        <taxon>Bacteria</taxon>
        <taxon>Pseudomonadati</taxon>
        <taxon>Rhodothermota</taxon>
        <taxon>Rhodothermia</taxon>
        <taxon>Rhodothermales</taxon>
        <taxon>Salinibacteraceae</taxon>
        <taxon>Salinibacter</taxon>
    </lineage>
</organism>
<feature type="compositionally biased region" description="Low complexity" evidence="1">
    <location>
        <begin position="9"/>
        <end position="20"/>
    </location>
</feature>
<sequence>MPVRRRSARAASSRWSPTRAMRGETKRPTPWRPGRRPSRRRSFGPCPIGSRIGATTRRACLQSRSVTPKRGPSPPCWGLPLSPRSYPGRAMCLILFAKDVHPEYPLIFAGNRDEFYDRPTAPAAFWDDAPHVLGGRDLKAGGTWLGITRKGHWATVTNVRDERPRRDDAPSRGRLVADYLREEPAPEAYLDGLETEADQYNGFNVLVGTPEKTFYYSNRDGTPRPVRSGIHGMSNAQLDDSWPKVERGTSGLDALCEDKDLSIEALFDILDDRQPAPDGQLPQTGVGRETERMLSPPFIDGDEAYGTRASTVFLVHRSGRVTFAERSFDGGTATETRDFSFNLASPVAS</sequence>
<dbReference type="PANTHER" id="PTHR17985:SF8">
    <property type="entry name" value="TRANSPORT AND GOLGI ORGANIZATION PROTEIN 2 HOMOLOG"/>
    <property type="match status" value="1"/>
</dbReference>
<dbReference type="EMBL" id="FP565814">
    <property type="protein sequence ID" value="CBH24644.1"/>
    <property type="molecule type" value="Genomic_DNA"/>
</dbReference>
<proteinExistence type="predicted"/>
<dbReference type="KEGG" id="srm:SRM_01723"/>
<evidence type="ECO:0000256" key="1">
    <source>
        <dbReference type="SAM" id="MobiDB-lite"/>
    </source>
</evidence>
<dbReference type="PATRIC" id="fig|761659.10.peg.1876"/>
<dbReference type="Proteomes" id="UP000000933">
    <property type="component" value="Chromosome"/>
</dbReference>
<gene>
    <name evidence="2" type="ordered locus">SRM_01723</name>
</gene>
<name>D5H9D9_SALRM</name>
<evidence type="ECO:0000313" key="3">
    <source>
        <dbReference type="Proteomes" id="UP000000933"/>
    </source>
</evidence>
<dbReference type="HOGENOM" id="CLU_047037_1_1_10"/>
<feature type="compositionally biased region" description="Basic residues" evidence="1">
    <location>
        <begin position="33"/>
        <end position="42"/>
    </location>
</feature>
<evidence type="ECO:0008006" key="4">
    <source>
        <dbReference type="Google" id="ProtNLM"/>
    </source>
</evidence>